<gene>
    <name evidence="2" type="ORF">F3Y22_tig00112293pilonHSYRG00055</name>
</gene>
<keyword evidence="3" id="KW-1185">Reference proteome</keyword>
<dbReference type="EMBL" id="VEPZ02001545">
    <property type="protein sequence ID" value="KAE8668527.1"/>
    <property type="molecule type" value="Genomic_DNA"/>
</dbReference>
<feature type="coiled-coil region" evidence="1">
    <location>
        <begin position="36"/>
        <end position="63"/>
    </location>
</feature>
<dbReference type="AlphaFoldDB" id="A0A6A2Y9Q3"/>
<comment type="caution">
    <text evidence="2">The sequence shown here is derived from an EMBL/GenBank/DDBJ whole genome shotgun (WGS) entry which is preliminary data.</text>
</comment>
<protein>
    <submittedName>
        <fullName evidence="2">Uncharacterized protein</fullName>
    </submittedName>
</protein>
<organism evidence="2 3">
    <name type="scientific">Hibiscus syriacus</name>
    <name type="common">Rose of Sharon</name>
    <dbReference type="NCBI Taxonomy" id="106335"/>
    <lineage>
        <taxon>Eukaryota</taxon>
        <taxon>Viridiplantae</taxon>
        <taxon>Streptophyta</taxon>
        <taxon>Embryophyta</taxon>
        <taxon>Tracheophyta</taxon>
        <taxon>Spermatophyta</taxon>
        <taxon>Magnoliopsida</taxon>
        <taxon>eudicotyledons</taxon>
        <taxon>Gunneridae</taxon>
        <taxon>Pentapetalae</taxon>
        <taxon>rosids</taxon>
        <taxon>malvids</taxon>
        <taxon>Malvales</taxon>
        <taxon>Malvaceae</taxon>
        <taxon>Malvoideae</taxon>
        <taxon>Hibiscus</taxon>
    </lineage>
</organism>
<name>A0A6A2Y9Q3_HIBSY</name>
<sequence length="67" mass="7786">MEKQQSWRNNIKTTTCSRNAGRVLFCLLSNPSRKGQRESEEKVMGLQIKLLELTEEVEKKTAEFIND</sequence>
<keyword evidence="1" id="KW-0175">Coiled coil</keyword>
<reference evidence="2" key="1">
    <citation type="submission" date="2019-09" db="EMBL/GenBank/DDBJ databases">
        <title>Draft genome information of white flower Hibiscus syriacus.</title>
        <authorList>
            <person name="Kim Y.-M."/>
        </authorList>
    </citation>
    <scope>NUCLEOTIDE SEQUENCE [LARGE SCALE GENOMIC DNA]</scope>
    <source>
        <strain evidence="2">YM2019G1</strain>
    </source>
</reference>
<evidence type="ECO:0000256" key="1">
    <source>
        <dbReference type="SAM" id="Coils"/>
    </source>
</evidence>
<evidence type="ECO:0000313" key="2">
    <source>
        <dbReference type="EMBL" id="KAE8668527.1"/>
    </source>
</evidence>
<dbReference type="Proteomes" id="UP000436088">
    <property type="component" value="Unassembled WGS sequence"/>
</dbReference>
<proteinExistence type="predicted"/>
<evidence type="ECO:0000313" key="3">
    <source>
        <dbReference type="Proteomes" id="UP000436088"/>
    </source>
</evidence>
<accession>A0A6A2Y9Q3</accession>